<name>A0A8J4WKN8_9TREM</name>
<organism evidence="2 3">
    <name type="scientific">Paragonimus heterotremus</name>
    <dbReference type="NCBI Taxonomy" id="100268"/>
    <lineage>
        <taxon>Eukaryota</taxon>
        <taxon>Metazoa</taxon>
        <taxon>Spiralia</taxon>
        <taxon>Lophotrochozoa</taxon>
        <taxon>Platyhelminthes</taxon>
        <taxon>Trematoda</taxon>
        <taxon>Digenea</taxon>
        <taxon>Plagiorchiida</taxon>
        <taxon>Troglotremata</taxon>
        <taxon>Troglotrematidae</taxon>
        <taxon>Paragonimus</taxon>
    </lineage>
</organism>
<protein>
    <recommendedName>
        <fullName evidence="1">RPRD1A/B C-terminal domain-containing protein</fullName>
    </recommendedName>
</protein>
<evidence type="ECO:0000313" key="3">
    <source>
        <dbReference type="Proteomes" id="UP000748531"/>
    </source>
</evidence>
<dbReference type="Proteomes" id="UP000748531">
    <property type="component" value="Unassembled WGS sequence"/>
</dbReference>
<comment type="caution">
    <text evidence="2">The sequence shown here is derived from an EMBL/GenBank/DDBJ whole genome shotgun (WGS) entry which is preliminary data.</text>
</comment>
<sequence length="71" mass="7902">MKIFQDLQLLLKLQFLVDCPVAMLDLNEKYAHGVALRQELSKHVSNLPDLQLLPDMTAGLDPLPTVGDLFG</sequence>
<dbReference type="OrthoDB" id="10069473at2759"/>
<gene>
    <name evidence="2" type="ORF">PHET_02298</name>
</gene>
<evidence type="ECO:0000259" key="1">
    <source>
        <dbReference type="Pfam" id="PF16566"/>
    </source>
</evidence>
<dbReference type="InterPro" id="IPR032337">
    <property type="entry name" value="RPRD1A/B_C"/>
</dbReference>
<reference evidence="2" key="1">
    <citation type="submission" date="2019-05" db="EMBL/GenBank/DDBJ databases">
        <title>Annotation for the trematode Paragonimus heterotremus.</title>
        <authorList>
            <person name="Choi Y.-J."/>
        </authorList>
    </citation>
    <scope>NUCLEOTIDE SEQUENCE</scope>
    <source>
        <strain evidence="2">LC</strain>
    </source>
</reference>
<dbReference type="AlphaFoldDB" id="A0A8J4WKN8"/>
<keyword evidence="3" id="KW-1185">Reference proteome</keyword>
<dbReference type="Pfam" id="PF16566">
    <property type="entry name" value="CREPT"/>
    <property type="match status" value="1"/>
</dbReference>
<feature type="domain" description="RPRD1A/B C-terminal" evidence="1">
    <location>
        <begin position="23"/>
        <end position="70"/>
    </location>
</feature>
<accession>A0A8J4WKN8</accession>
<proteinExistence type="predicted"/>
<dbReference type="EMBL" id="LUCH01000769">
    <property type="protein sequence ID" value="KAF5404349.1"/>
    <property type="molecule type" value="Genomic_DNA"/>
</dbReference>
<evidence type="ECO:0000313" key="2">
    <source>
        <dbReference type="EMBL" id="KAF5404349.1"/>
    </source>
</evidence>